<dbReference type="Proteomes" id="UP000327236">
    <property type="component" value="Unassembled WGS sequence"/>
</dbReference>
<dbReference type="GO" id="GO:0046677">
    <property type="term" value="P:response to antibiotic"/>
    <property type="evidence" value="ECO:0007669"/>
    <property type="project" value="UniProtKB-KW"/>
</dbReference>
<reference evidence="5 7" key="1">
    <citation type="submission" date="2019-09" db="EMBL/GenBank/DDBJ databases">
        <title>Draft genome sequence assemblies of isolates from the urinary tract.</title>
        <authorList>
            <person name="Mores C.R."/>
            <person name="Putonti C."/>
            <person name="Wolfe A.J."/>
        </authorList>
    </citation>
    <scope>NUCLEOTIDE SEQUENCE [LARGE SCALE GENOMIC DNA]</scope>
    <source>
        <strain evidence="5 7">UMB246</strain>
    </source>
</reference>
<reference evidence="6 8" key="2">
    <citation type="submission" date="2024-04" db="EMBL/GenBank/DDBJ databases">
        <title>Three lactobacilli isolated from voided urine samples from females with type 2 diabetes.</title>
        <authorList>
            <person name="Kula A."/>
            <person name="Stegman N."/>
            <person name="Putonti C."/>
        </authorList>
    </citation>
    <scope>NUCLEOTIDE SEQUENCE [LARGE SCALE GENOMIC DNA]</scope>
    <source>
        <strain evidence="6 8">1855</strain>
    </source>
</reference>
<dbReference type="PANTHER" id="PTHR11104:SF0">
    <property type="entry name" value="SPBETA PROPHAGE-DERIVED AMINOGLYCOSIDE N(3')-ACETYLTRANSFERASE-LIKE PROTEIN YOKD"/>
    <property type="match status" value="1"/>
</dbReference>
<evidence type="ECO:0000256" key="4">
    <source>
        <dbReference type="RuleBase" id="RU365031"/>
    </source>
</evidence>
<dbReference type="EC" id="2.3.1.-" evidence="4"/>
<evidence type="ECO:0000256" key="1">
    <source>
        <dbReference type="ARBA" id="ARBA00006383"/>
    </source>
</evidence>
<keyword evidence="2 4" id="KW-0808">Transferase</keyword>
<dbReference type="InterPro" id="IPR028345">
    <property type="entry name" value="Antibiotic_NAT-like"/>
</dbReference>
<name>A0A5N1IGI2_LACJE</name>
<comment type="caution">
    <text evidence="5">The sequence shown here is derived from an EMBL/GenBank/DDBJ whole genome shotgun (WGS) entry which is preliminary data.</text>
</comment>
<gene>
    <name evidence="6" type="ORF">AAC431_07185</name>
    <name evidence="5" type="ORF">F6H94_05025</name>
</gene>
<keyword evidence="3 4" id="KW-0012">Acyltransferase</keyword>
<dbReference type="RefSeq" id="WP_006584784.1">
    <property type="nucleotide sequence ID" value="NZ_CATOUV010000001.1"/>
</dbReference>
<dbReference type="OrthoDB" id="7330654at2"/>
<evidence type="ECO:0000256" key="2">
    <source>
        <dbReference type="ARBA" id="ARBA00022679"/>
    </source>
</evidence>
<evidence type="ECO:0000313" key="5">
    <source>
        <dbReference type="EMBL" id="KAA9322510.1"/>
    </source>
</evidence>
<dbReference type="EMBL" id="VYWW01000018">
    <property type="protein sequence ID" value="KAA9322510.1"/>
    <property type="molecule type" value="Genomic_DNA"/>
</dbReference>
<dbReference type="SUPFAM" id="SSF110710">
    <property type="entry name" value="TTHA0583/YokD-like"/>
    <property type="match status" value="1"/>
</dbReference>
<keyword evidence="4" id="KW-0046">Antibiotic resistance</keyword>
<evidence type="ECO:0000313" key="7">
    <source>
        <dbReference type="Proteomes" id="UP000327236"/>
    </source>
</evidence>
<dbReference type="Pfam" id="PF02522">
    <property type="entry name" value="Antibiotic_NAT"/>
    <property type="match status" value="1"/>
</dbReference>
<dbReference type="PANTHER" id="PTHR11104">
    <property type="entry name" value="AMINOGLYCOSIDE N3-ACETYLTRANSFERASE"/>
    <property type="match status" value="1"/>
</dbReference>
<organism evidence="5 7">
    <name type="scientific">Lactobacillus jensenii</name>
    <dbReference type="NCBI Taxonomy" id="109790"/>
    <lineage>
        <taxon>Bacteria</taxon>
        <taxon>Bacillati</taxon>
        <taxon>Bacillota</taxon>
        <taxon>Bacilli</taxon>
        <taxon>Lactobacillales</taxon>
        <taxon>Lactobacillaceae</taxon>
        <taxon>Lactobacillus</taxon>
    </lineage>
</organism>
<sequence length="269" mass="30934">MTEKIIDTVTSMKDIKNMLIPHVAKTDSCIVHTSLSAFGYIPGGERTIVKALKDIFSEGNIVMAAQTADLSDPAEWGEPPATEQAQMIIKENMVPFDKNETPIHYIGKTPEYFRTSDGVKRTNHPLYSMCAWGRDADHICRNRKYDMPFDWDSPLGDLYKLDAKVIMLGTDYESCTALHLADSTIDRPLLEETAPVKNEKGEREWITFKNVDELDKYDDFNEFGTYFEEHYPEAIVKIPIYKGFVRIIQMRQLVDSAQIYYRKKDLQNK</sequence>
<comment type="similarity">
    <text evidence="1 4">Belongs to the antibiotic N-acetyltransferase family.</text>
</comment>
<dbReference type="EMBL" id="JBBVUL010000014">
    <property type="protein sequence ID" value="MEL0565691.1"/>
    <property type="molecule type" value="Genomic_DNA"/>
</dbReference>
<keyword evidence="8" id="KW-1185">Reference proteome</keyword>
<dbReference type="GO" id="GO:0046353">
    <property type="term" value="F:aminoglycoside 3-N-acetyltransferase activity"/>
    <property type="evidence" value="ECO:0007669"/>
    <property type="project" value="UniProtKB-EC"/>
</dbReference>
<evidence type="ECO:0000256" key="3">
    <source>
        <dbReference type="ARBA" id="ARBA00023315"/>
    </source>
</evidence>
<dbReference type="Proteomes" id="UP001385848">
    <property type="component" value="Unassembled WGS sequence"/>
</dbReference>
<accession>A0A5N1IGI2</accession>
<comment type="catalytic activity">
    <reaction evidence="4">
        <text>a 2-deoxystreptamine antibiotic + acetyl-CoA = an N(3)-acetyl-2-deoxystreptamine antibiotic + CoA + H(+)</text>
        <dbReference type="Rhea" id="RHEA:12665"/>
        <dbReference type="ChEBI" id="CHEBI:15378"/>
        <dbReference type="ChEBI" id="CHEBI:57287"/>
        <dbReference type="ChEBI" id="CHEBI:57288"/>
        <dbReference type="ChEBI" id="CHEBI:57921"/>
        <dbReference type="ChEBI" id="CHEBI:77452"/>
        <dbReference type="EC" id="2.3.1.81"/>
    </reaction>
</comment>
<protein>
    <recommendedName>
        <fullName evidence="4">Aminoglycoside N(3)-acetyltransferase</fullName>
        <ecNumber evidence="4">2.3.1.-</ecNumber>
    </recommendedName>
</protein>
<dbReference type="InterPro" id="IPR003679">
    <property type="entry name" value="Amioglycoside_AcTrfase"/>
</dbReference>
<evidence type="ECO:0000313" key="8">
    <source>
        <dbReference type="Proteomes" id="UP001385848"/>
    </source>
</evidence>
<dbReference type="KEGG" id="lje:BUE77_04485"/>
<proteinExistence type="inferred from homology"/>
<dbReference type="GeneID" id="31742966"/>
<evidence type="ECO:0000313" key="6">
    <source>
        <dbReference type="EMBL" id="MEL0565691.1"/>
    </source>
</evidence>
<dbReference type="AlphaFoldDB" id="A0A5N1IGI2"/>